<evidence type="ECO:0000313" key="4">
    <source>
        <dbReference type="EMBL" id="SHH21223.1"/>
    </source>
</evidence>
<dbReference type="AlphaFoldDB" id="A0A1M5R5Y6"/>
<name>A0A1M5R5Y6_9BRAD</name>
<proteinExistence type="predicted"/>
<accession>A0A1M5R5Y6</accession>
<dbReference type="Pfam" id="PF07804">
    <property type="entry name" value="HipA_C"/>
    <property type="match status" value="1"/>
</dbReference>
<dbReference type="InterPro" id="IPR012893">
    <property type="entry name" value="HipA-like_C"/>
</dbReference>
<keyword evidence="1" id="KW-0808">Transferase</keyword>
<gene>
    <name evidence="4" type="ORF">SAMN05444169_6340</name>
</gene>
<protein>
    <submittedName>
        <fullName evidence="4">HipA-like C-terminal domain-containing protein</fullName>
    </submittedName>
</protein>
<evidence type="ECO:0000256" key="1">
    <source>
        <dbReference type="ARBA" id="ARBA00022679"/>
    </source>
</evidence>
<feature type="domain" description="HipA-like C-terminal" evidence="3">
    <location>
        <begin position="153"/>
        <end position="234"/>
    </location>
</feature>
<reference evidence="4 5" key="1">
    <citation type="submission" date="2016-11" db="EMBL/GenBank/DDBJ databases">
        <authorList>
            <person name="Jaros S."/>
            <person name="Januszkiewicz K."/>
            <person name="Wedrychowicz H."/>
        </authorList>
    </citation>
    <scope>NUCLEOTIDE SEQUENCE [LARGE SCALE GENOMIC DNA]</scope>
    <source>
        <strain evidence="4 5">GAS242</strain>
    </source>
</reference>
<dbReference type="Proteomes" id="UP000190675">
    <property type="component" value="Chromosome I"/>
</dbReference>
<dbReference type="EMBL" id="LT670818">
    <property type="protein sequence ID" value="SHH21223.1"/>
    <property type="molecule type" value="Genomic_DNA"/>
</dbReference>
<evidence type="ECO:0000313" key="5">
    <source>
        <dbReference type="Proteomes" id="UP000190675"/>
    </source>
</evidence>
<evidence type="ECO:0000256" key="2">
    <source>
        <dbReference type="ARBA" id="ARBA00022777"/>
    </source>
</evidence>
<dbReference type="Gene3D" id="1.10.1070.20">
    <property type="match status" value="1"/>
</dbReference>
<sequence>MQTSAELIDVADWTRDEDFAIFPVGSKPKRALFCPAPSPYPFLIGGHRYMFKVSTGWRIFQHWSEVISFQISQITGGPACAPCFIAWDSKSNEVGVVVEFFYGHPQSGVPARFLAGADLMRRAFEDFDSDTDGTHTWQNVQLICDAFQIQDPVSFWARLLAFDALIGNTDRHSENWGVLAHLVPGTNDLNFTMAPAFDHGTSLAYQVRESDLARESTSASISKHVARGTHHLRFSGQQAIRGHFDLCQIVAETSASAKAAVAGMTTLSIDGVKNVLNECCAFRLPEGVCSQERADYLIKLIEARRTALTAIIKV</sequence>
<keyword evidence="2" id="KW-0418">Kinase</keyword>
<evidence type="ECO:0000259" key="3">
    <source>
        <dbReference type="Pfam" id="PF07804"/>
    </source>
</evidence>
<organism evidence="4 5">
    <name type="scientific">Bradyrhizobium erythrophlei</name>
    <dbReference type="NCBI Taxonomy" id="1437360"/>
    <lineage>
        <taxon>Bacteria</taxon>
        <taxon>Pseudomonadati</taxon>
        <taxon>Pseudomonadota</taxon>
        <taxon>Alphaproteobacteria</taxon>
        <taxon>Hyphomicrobiales</taxon>
        <taxon>Nitrobacteraceae</taxon>
        <taxon>Bradyrhizobium</taxon>
    </lineage>
</organism>
<dbReference type="OrthoDB" id="9805913at2"/>